<reference evidence="1 2" key="1">
    <citation type="submission" date="2016-03" db="EMBL/GenBank/DDBJ databases">
        <authorList>
            <person name="Ploux O."/>
        </authorList>
    </citation>
    <scope>NUCLEOTIDE SEQUENCE [LARGE SCALE GENOMIC DNA]</scope>
    <source>
        <strain evidence="1 2">UAMH 11012</strain>
    </source>
</reference>
<gene>
    <name evidence="1" type="ORF">PAC_11370</name>
</gene>
<evidence type="ECO:0000313" key="2">
    <source>
        <dbReference type="Proteomes" id="UP000184330"/>
    </source>
</evidence>
<proteinExistence type="predicted"/>
<evidence type="ECO:0000313" key="1">
    <source>
        <dbReference type="EMBL" id="CZR61474.1"/>
    </source>
</evidence>
<dbReference type="Proteomes" id="UP000184330">
    <property type="component" value="Unassembled WGS sequence"/>
</dbReference>
<name>A0A1L7X8X9_9HELO</name>
<keyword evidence="2" id="KW-1185">Reference proteome</keyword>
<dbReference type="AlphaFoldDB" id="A0A1L7X8X9"/>
<accession>A0A1L7X8X9</accession>
<organism evidence="1 2">
    <name type="scientific">Phialocephala subalpina</name>
    <dbReference type="NCBI Taxonomy" id="576137"/>
    <lineage>
        <taxon>Eukaryota</taxon>
        <taxon>Fungi</taxon>
        <taxon>Dikarya</taxon>
        <taxon>Ascomycota</taxon>
        <taxon>Pezizomycotina</taxon>
        <taxon>Leotiomycetes</taxon>
        <taxon>Helotiales</taxon>
        <taxon>Mollisiaceae</taxon>
        <taxon>Phialocephala</taxon>
        <taxon>Phialocephala fortinii species complex</taxon>
    </lineage>
</organism>
<sequence length="152" mass="17573">MAQYAPENVIVDNQPQVPLVRSALNFIRTSVPTWYDAINTGAAAYLYLNQLCDRRIQQRVNEQLRRDQAEDREEQRIINERLRNRRGFNETCTLRRDATGSIVKYRYRSSHIPIAKEHRINQKGAVLKAACYGTNPGEGHPAVRRRRGARPT</sequence>
<protein>
    <submittedName>
        <fullName evidence="1">Uncharacterized protein</fullName>
    </submittedName>
</protein>
<dbReference type="EMBL" id="FJOG01000018">
    <property type="protein sequence ID" value="CZR61474.1"/>
    <property type="molecule type" value="Genomic_DNA"/>
</dbReference>